<dbReference type="EMBL" id="NHNI01000001">
    <property type="protein sequence ID" value="OZY87850.1"/>
    <property type="molecule type" value="Genomic_DNA"/>
</dbReference>
<keyword evidence="10" id="KW-1185">Reference proteome</keyword>
<dbReference type="GO" id="GO:0005886">
    <property type="term" value="C:plasma membrane"/>
    <property type="evidence" value="ECO:0007669"/>
    <property type="project" value="UniProtKB-SubCell"/>
</dbReference>
<evidence type="ECO:0000256" key="3">
    <source>
        <dbReference type="ARBA" id="ARBA00022692"/>
    </source>
</evidence>
<evidence type="ECO:0000313" key="10">
    <source>
        <dbReference type="Proteomes" id="UP000216101"/>
    </source>
</evidence>
<evidence type="ECO:0000256" key="1">
    <source>
        <dbReference type="ARBA" id="ARBA00004651"/>
    </source>
</evidence>
<comment type="similarity">
    <text evidence="6">Belongs to the exbB/tolQ family.</text>
</comment>
<accession>A0A266QDH4</accession>
<keyword evidence="6" id="KW-0653">Protein transport</keyword>
<reference evidence="10" key="1">
    <citation type="submission" date="2017-05" db="EMBL/GenBank/DDBJ databases">
        <authorList>
            <person name="Barney B.M."/>
        </authorList>
    </citation>
    <scope>NUCLEOTIDE SEQUENCE [LARGE SCALE GENOMIC DNA]</scope>
    <source>
        <strain evidence="10">PSBB022</strain>
    </source>
</reference>
<comment type="caution">
    <text evidence="9">The sequence shown here is derived from an EMBL/GenBank/DDBJ whole genome shotgun (WGS) entry which is preliminary data.</text>
</comment>
<organism evidence="9 10">
    <name type="scientific">Cellvibrio mixtus</name>
    <dbReference type="NCBI Taxonomy" id="39650"/>
    <lineage>
        <taxon>Bacteria</taxon>
        <taxon>Pseudomonadati</taxon>
        <taxon>Pseudomonadota</taxon>
        <taxon>Gammaproteobacteria</taxon>
        <taxon>Cellvibrionales</taxon>
        <taxon>Cellvibrionaceae</taxon>
        <taxon>Cellvibrio</taxon>
    </lineage>
</organism>
<dbReference type="GO" id="GO:0017038">
    <property type="term" value="P:protein import"/>
    <property type="evidence" value="ECO:0007669"/>
    <property type="project" value="TreeGrafter"/>
</dbReference>
<dbReference type="PANTHER" id="PTHR30625">
    <property type="entry name" value="PROTEIN TOLQ"/>
    <property type="match status" value="1"/>
</dbReference>
<evidence type="ECO:0000313" key="9">
    <source>
        <dbReference type="EMBL" id="OZY87850.1"/>
    </source>
</evidence>
<feature type="transmembrane region" description="Helical" evidence="7">
    <location>
        <begin position="137"/>
        <end position="156"/>
    </location>
</feature>
<dbReference type="Proteomes" id="UP000216101">
    <property type="component" value="Unassembled WGS sequence"/>
</dbReference>
<dbReference type="PANTHER" id="PTHR30625:SF18">
    <property type="entry name" value="TONB2 ENERGY TRANSDUCTION SYSTEM INNER MEMBRANE COMPONENT EXBB"/>
    <property type="match status" value="1"/>
</dbReference>
<evidence type="ECO:0000256" key="2">
    <source>
        <dbReference type="ARBA" id="ARBA00022475"/>
    </source>
</evidence>
<protein>
    <submittedName>
        <fullName evidence="9">Biopolymer transporter ExbB</fullName>
    </submittedName>
</protein>
<proteinExistence type="inferred from homology"/>
<keyword evidence="3 7" id="KW-0812">Transmembrane</keyword>
<dbReference type="InterPro" id="IPR050790">
    <property type="entry name" value="ExbB/TolQ_transport"/>
</dbReference>
<evidence type="ECO:0000256" key="4">
    <source>
        <dbReference type="ARBA" id="ARBA00022989"/>
    </source>
</evidence>
<evidence type="ECO:0000256" key="6">
    <source>
        <dbReference type="RuleBase" id="RU004057"/>
    </source>
</evidence>
<name>A0A266QDH4_9GAMM</name>
<feature type="transmembrane region" description="Helical" evidence="7">
    <location>
        <begin position="21"/>
        <end position="42"/>
    </location>
</feature>
<keyword evidence="5 7" id="KW-0472">Membrane</keyword>
<sequence>MQALTDAFAAIGAFMDQGGPLMYFIAALTFAMWTLVFERVVYFKGGLKGEVQQALNSWEQRKERKSWNAHQIRAAMVSRMSAKINKNMDMITTLIALCPLMGLLGTVTGMIEVFSVLSLTGGGDAKSMAGGVSKATIPTMAGMVAALSGLFANTYLARIAEREDRLFADHLTMDH</sequence>
<feature type="domain" description="MotA/TolQ/ExbB proton channel" evidence="8">
    <location>
        <begin position="55"/>
        <end position="164"/>
    </location>
</feature>
<gene>
    <name evidence="9" type="ORF">CBP51_13090</name>
</gene>
<dbReference type="Pfam" id="PF01618">
    <property type="entry name" value="MotA_ExbB"/>
    <property type="match status" value="1"/>
</dbReference>
<dbReference type="InterPro" id="IPR002898">
    <property type="entry name" value="MotA_ExbB_proton_chnl"/>
</dbReference>
<evidence type="ECO:0000256" key="7">
    <source>
        <dbReference type="SAM" id="Phobius"/>
    </source>
</evidence>
<feature type="transmembrane region" description="Helical" evidence="7">
    <location>
        <begin position="90"/>
        <end position="117"/>
    </location>
</feature>
<dbReference type="AlphaFoldDB" id="A0A266QDH4"/>
<comment type="subcellular location">
    <subcellularLocation>
        <location evidence="1">Cell membrane</location>
        <topology evidence="1">Multi-pass membrane protein</topology>
    </subcellularLocation>
    <subcellularLocation>
        <location evidence="6">Membrane</location>
        <topology evidence="6">Multi-pass membrane protein</topology>
    </subcellularLocation>
</comment>
<evidence type="ECO:0000259" key="8">
    <source>
        <dbReference type="Pfam" id="PF01618"/>
    </source>
</evidence>
<keyword evidence="6" id="KW-0813">Transport</keyword>
<keyword evidence="2" id="KW-1003">Cell membrane</keyword>
<dbReference type="RefSeq" id="WP_078044992.1">
    <property type="nucleotide sequence ID" value="NZ_NHNI01000001.1"/>
</dbReference>
<evidence type="ECO:0000256" key="5">
    <source>
        <dbReference type="ARBA" id="ARBA00023136"/>
    </source>
</evidence>
<keyword evidence="4 7" id="KW-1133">Transmembrane helix</keyword>